<keyword evidence="3" id="KW-1185">Reference proteome</keyword>
<dbReference type="EMBL" id="SEYY01000259">
    <property type="protein sequence ID" value="KAB7507698.1"/>
    <property type="molecule type" value="Genomic_DNA"/>
</dbReference>
<name>A0A5N5TNF0_9CRUS</name>
<dbReference type="InterPro" id="IPR037185">
    <property type="entry name" value="EmrE-like"/>
</dbReference>
<dbReference type="SUPFAM" id="SSF103481">
    <property type="entry name" value="Multidrug resistance efflux transporter EmrE"/>
    <property type="match status" value="1"/>
</dbReference>
<dbReference type="OrthoDB" id="5854584at2759"/>
<keyword evidence="1" id="KW-1133">Transmembrane helix</keyword>
<sequence length="85" mass="9623">MFLFNCVMWTTFTKALRFTSTSLEATIINTASNFFFTAVVGQVLFDEVVTGLWWMGTVLILCGLLIMHHSKNVTPRKPGTRPKTH</sequence>
<proteinExistence type="predicted"/>
<dbReference type="Proteomes" id="UP000326759">
    <property type="component" value="Unassembled WGS sequence"/>
</dbReference>
<gene>
    <name evidence="2" type="primary">TMEM42</name>
    <name evidence="2" type="ORF">Anas_04831</name>
</gene>
<comment type="caution">
    <text evidence="2">The sequence shown here is derived from an EMBL/GenBank/DDBJ whole genome shotgun (WGS) entry which is preliminary data.</text>
</comment>
<keyword evidence="1 2" id="KW-0812">Transmembrane</keyword>
<organism evidence="2 3">
    <name type="scientific">Armadillidium nasatum</name>
    <dbReference type="NCBI Taxonomy" id="96803"/>
    <lineage>
        <taxon>Eukaryota</taxon>
        <taxon>Metazoa</taxon>
        <taxon>Ecdysozoa</taxon>
        <taxon>Arthropoda</taxon>
        <taxon>Crustacea</taxon>
        <taxon>Multicrustacea</taxon>
        <taxon>Malacostraca</taxon>
        <taxon>Eumalacostraca</taxon>
        <taxon>Peracarida</taxon>
        <taxon>Isopoda</taxon>
        <taxon>Oniscidea</taxon>
        <taxon>Crinocheta</taxon>
        <taxon>Armadillidiidae</taxon>
        <taxon>Armadillidium</taxon>
    </lineage>
</organism>
<accession>A0A5N5TNF0</accession>
<dbReference type="AlphaFoldDB" id="A0A5N5TNF0"/>
<evidence type="ECO:0000313" key="2">
    <source>
        <dbReference type="EMBL" id="KAB7507698.1"/>
    </source>
</evidence>
<evidence type="ECO:0000313" key="3">
    <source>
        <dbReference type="Proteomes" id="UP000326759"/>
    </source>
</evidence>
<dbReference type="InterPro" id="IPR039632">
    <property type="entry name" value="TMEM42"/>
</dbReference>
<dbReference type="PANTHER" id="PTHR31965:SF1">
    <property type="entry name" value="TRANSMEMBRANE PROTEIN 42"/>
    <property type="match status" value="1"/>
</dbReference>
<protein>
    <submittedName>
        <fullName evidence="2">Transmembrane protein 42</fullName>
    </submittedName>
</protein>
<feature type="transmembrane region" description="Helical" evidence="1">
    <location>
        <begin position="51"/>
        <end position="67"/>
    </location>
</feature>
<evidence type="ECO:0000256" key="1">
    <source>
        <dbReference type="SAM" id="Phobius"/>
    </source>
</evidence>
<dbReference type="PANTHER" id="PTHR31965">
    <property type="entry name" value="TRANSMEMBRANE PROTEIN 42"/>
    <property type="match status" value="1"/>
</dbReference>
<feature type="transmembrane region" description="Helical" evidence="1">
    <location>
        <begin position="21"/>
        <end position="45"/>
    </location>
</feature>
<reference evidence="2 3" key="1">
    <citation type="journal article" date="2019" name="PLoS Biol.">
        <title>Sex chromosomes control vertical transmission of feminizing Wolbachia symbionts in an isopod.</title>
        <authorList>
            <person name="Becking T."/>
            <person name="Chebbi M.A."/>
            <person name="Giraud I."/>
            <person name="Moumen B."/>
            <person name="Laverre T."/>
            <person name="Caubet Y."/>
            <person name="Peccoud J."/>
            <person name="Gilbert C."/>
            <person name="Cordaux R."/>
        </authorList>
    </citation>
    <scope>NUCLEOTIDE SEQUENCE [LARGE SCALE GENOMIC DNA]</scope>
    <source>
        <strain evidence="2">ANa2</strain>
        <tissue evidence="2">Whole body excluding digestive tract and cuticle</tissue>
    </source>
</reference>
<dbReference type="Gene3D" id="1.10.3730.20">
    <property type="match status" value="1"/>
</dbReference>
<keyword evidence="1" id="KW-0472">Membrane</keyword>